<feature type="compositionally biased region" description="Low complexity" evidence="1">
    <location>
        <begin position="25"/>
        <end position="35"/>
    </location>
</feature>
<dbReference type="EMBL" id="AEQP01000017">
    <property type="protein sequence ID" value="EFV94484.1"/>
    <property type="molecule type" value="Genomic_DNA"/>
</dbReference>
<accession>E7RYH6</accession>
<keyword evidence="3" id="KW-1185">Reference proteome</keyword>
<evidence type="ECO:0008006" key="4">
    <source>
        <dbReference type="Google" id="ProtNLM"/>
    </source>
</evidence>
<evidence type="ECO:0000256" key="1">
    <source>
        <dbReference type="SAM" id="MobiDB-lite"/>
    </source>
</evidence>
<dbReference type="STRING" id="887898.HMPREF0551_1740"/>
<dbReference type="SUPFAM" id="SSF48371">
    <property type="entry name" value="ARM repeat"/>
    <property type="match status" value="1"/>
</dbReference>
<dbReference type="InterPro" id="IPR016024">
    <property type="entry name" value="ARM-type_fold"/>
</dbReference>
<protein>
    <recommendedName>
        <fullName evidence="4">DNA alkylation repair protein</fullName>
    </recommendedName>
</protein>
<name>E7RYH6_9BURK</name>
<dbReference type="Proteomes" id="UP000011021">
    <property type="component" value="Unassembled WGS sequence"/>
</dbReference>
<feature type="region of interest" description="Disordered" evidence="1">
    <location>
        <begin position="1"/>
        <end position="36"/>
    </location>
</feature>
<dbReference type="eggNOG" id="COG4335">
    <property type="taxonomic scope" value="Bacteria"/>
</dbReference>
<gene>
    <name evidence="2" type="ORF">HMPREF0551_1740</name>
</gene>
<dbReference type="AlphaFoldDB" id="E7RYH6"/>
<dbReference type="RefSeq" id="WP_005674072.1">
    <property type="nucleotide sequence ID" value="NZ_CP146288.1"/>
</dbReference>
<evidence type="ECO:0000313" key="3">
    <source>
        <dbReference type="Proteomes" id="UP000011021"/>
    </source>
</evidence>
<reference evidence="2 3" key="1">
    <citation type="submission" date="2010-12" db="EMBL/GenBank/DDBJ databases">
        <authorList>
            <person name="Muzny D."/>
            <person name="Qin X."/>
            <person name="Deng J."/>
            <person name="Jiang H."/>
            <person name="Liu Y."/>
            <person name="Qu J."/>
            <person name="Song X.-Z."/>
            <person name="Zhang L."/>
            <person name="Thornton R."/>
            <person name="Coyle M."/>
            <person name="Francisco L."/>
            <person name="Jackson L."/>
            <person name="Javaid M."/>
            <person name="Korchina V."/>
            <person name="Kovar C."/>
            <person name="Mata R."/>
            <person name="Mathew T."/>
            <person name="Ngo R."/>
            <person name="Nguyen L."/>
            <person name="Nguyen N."/>
            <person name="Okwuonu G."/>
            <person name="Ongeri F."/>
            <person name="Pham C."/>
            <person name="Simmons D."/>
            <person name="Wilczek-Boney K."/>
            <person name="Hale W."/>
            <person name="Jakkamsetti A."/>
            <person name="Pham P."/>
            <person name="Ruth R."/>
            <person name="San Lucas F."/>
            <person name="Warren J."/>
            <person name="Zhang J."/>
            <person name="Zhao Z."/>
            <person name="Zhou C."/>
            <person name="Zhu D."/>
            <person name="Lee S."/>
            <person name="Bess C."/>
            <person name="Blankenburg K."/>
            <person name="Forbes L."/>
            <person name="Fu Q."/>
            <person name="Gubbala S."/>
            <person name="Hirani K."/>
            <person name="Jayaseelan J.C."/>
            <person name="Lara F."/>
            <person name="Munidasa M."/>
            <person name="Palculict T."/>
            <person name="Patil S."/>
            <person name="Pu L.-L."/>
            <person name="Saada N."/>
            <person name="Tang L."/>
            <person name="Weissenberger G."/>
            <person name="Zhu Y."/>
            <person name="Hemphill L."/>
            <person name="Shang Y."/>
            <person name="Youmans B."/>
            <person name="Ayvaz T."/>
            <person name="Ross M."/>
            <person name="Santibanez J."/>
            <person name="Aqrawi P."/>
            <person name="Gross S."/>
            <person name="Joshi V."/>
            <person name="Fowler G."/>
            <person name="Nazareth L."/>
            <person name="Reid J."/>
            <person name="Worley K."/>
            <person name="Petrosino J."/>
            <person name="Highlander S."/>
            <person name="Gibbs R."/>
        </authorList>
    </citation>
    <scope>NUCLEOTIDE SEQUENCE [LARGE SCALE GENOMIC DNA]</scope>
    <source>
        <strain evidence="2 3">ATCC 51599</strain>
    </source>
</reference>
<organism evidence="2 3">
    <name type="scientific">Lautropia mirabilis ATCC 51599</name>
    <dbReference type="NCBI Taxonomy" id="887898"/>
    <lineage>
        <taxon>Bacteria</taxon>
        <taxon>Pseudomonadati</taxon>
        <taxon>Pseudomonadota</taxon>
        <taxon>Betaproteobacteria</taxon>
        <taxon>Burkholderiales</taxon>
        <taxon>Burkholderiaceae</taxon>
        <taxon>Lautropia</taxon>
    </lineage>
</organism>
<comment type="caution">
    <text evidence="2">The sequence shown here is derived from an EMBL/GenBank/DDBJ whole genome shotgun (WGS) entry which is preliminary data.</text>
</comment>
<dbReference type="HOGENOM" id="CLU_088207_0_0_4"/>
<sequence length="283" mass="30803">MATKTGARKGGHEKVASTGVKRTKAAAPKPAASKPRGSAIDAARLAELNAGRIEAAILAECLAVDFGVLMTSVFPELSEDIVNRMQAAKDEGILKRMGLAGQLLWQAWGAEGLARLQDHPSDTVRGWGCFLVGARDDLDVAARLALIRPLADDPHFGVREWAWMAVRPHLVAELEASIALLAGWTGDASERVRRFASEALRPRGVWAGHIAALKRQPEKGLPILEPLRADPAAYVQDSVANWLNDAAKDQPDWVHEVCGRWQAERPEDSNTQRIVRRALRSLS</sequence>
<evidence type="ECO:0000313" key="2">
    <source>
        <dbReference type="EMBL" id="EFV94484.1"/>
    </source>
</evidence>
<proteinExistence type="predicted"/>
<dbReference type="Gene3D" id="1.25.40.290">
    <property type="entry name" value="ARM repeat domains"/>
    <property type="match status" value="1"/>
</dbReference>